<name>A0AAW2EPT2_9HYME</name>
<accession>A0AAW2EPT2</accession>
<evidence type="ECO:0000313" key="2">
    <source>
        <dbReference type="Proteomes" id="UP001430953"/>
    </source>
</evidence>
<gene>
    <name evidence="1" type="ORF">PUN28_017023</name>
</gene>
<organism evidence="1 2">
    <name type="scientific">Cardiocondyla obscurior</name>
    <dbReference type="NCBI Taxonomy" id="286306"/>
    <lineage>
        <taxon>Eukaryota</taxon>
        <taxon>Metazoa</taxon>
        <taxon>Ecdysozoa</taxon>
        <taxon>Arthropoda</taxon>
        <taxon>Hexapoda</taxon>
        <taxon>Insecta</taxon>
        <taxon>Pterygota</taxon>
        <taxon>Neoptera</taxon>
        <taxon>Endopterygota</taxon>
        <taxon>Hymenoptera</taxon>
        <taxon>Apocrita</taxon>
        <taxon>Aculeata</taxon>
        <taxon>Formicoidea</taxon>
        <taxon>Formicidae</taxon>
        <taxon>Myrmicinae</taxon>
        <taxon>Cardiocondyla</taxon>
    </lineage>
</organism>
<evidence type="ECO:0008006" key="3">
    <source>
        <dbReference type="Google" id="ProtNLM"/>
    </source>
</evidence>
<dbReference type="Proteomes" id="UP001430953">
    <property type="component" value="Unassembled WGS sequence"/>
</dbReference>
<reference evidence="1 2" key="1">
    <citation type="submission" date="2023-03" db="EMBL/GenBank/DDBJ databases">
        <title>High recombination rates correlate with genetic variation in Cardiocondyla obscurior ants.</title>
        <authorList>
            <person name="Errbii M."/>
        </authorList>
    </citation>
    <scope>NUCLEOTIDE SEQUENCE [LARGE SCALE GENOMIC DNA]</scope>
    <source>
        <strain evidence="1">Alpha-2009</strain>
        <tissue evidence="1">Whole body</tissue>
    </source>
</reference>
<evidence type="ECO:0000313" key="1">
    <source>
        <dbReference type="EMBL" id="KAL0104040.1"/>
    </source>
</evidence>
<comment type="caution">
    <text evidence="1">The sequence shown here is derived from an EMBL/GenBank/DDBJ whole genome shotgun (WGS) entry which is preliminary data.</text>
</comment>
<sequence length="102" mass="10119">MCIMFFQVISSSPPASSTVKSVWVSLMTCSSSPNSSIICLVAADQAAAHYVAIPLALVLPAPEAAAGQSAAAGTADFAAAPVSVSANLAVAINCVYATARCA</sequence>
<protein>
    <recommendedName>
        <fullName evidence="3">Secreted protein</fullName>
    </recommendedName>
</protein>
<keyword evidence="2" id="KW-1185">Reference proteome</keyword>
<dbReference type="EMBL" id="JADYXP020000020">
    <property type="protein sequence ID" value="KAL0104040.1"/>
    <property type="molecule type" value="Genomic_DNA"/>
</dbReference>
<proteinExistence type="predicted"/>
<dbReference type="AlphaFoldDB" id="A0AAW2EPT2"/>